<proteinExistence type="predicted"/>
<evidence type="ECO:0000313" key="2">
    <source>
        <dbReference type="Proteomes" id="UP000178764"/>
    </source>
</evidence>
<sequence>METISRKELEVLIVKKTCKKRYWLHVSHCIENQQVNRTRIIYRSSDEAAKKELIQIHDTDNTAHEGFVTRECGNQVVGEFCKYV</sequence>
<dbReference type="EMBL" id="MEZT01000019">
    <property type="protein sequence ID" value="OGD56510.1"/>
    <property type="molecule type" value="Genomic_DNA"/>
</dbReference>
<protein>
    <submittedName>
        <fullName evidence="1">Uncharacterized protein</fullName>
    </submittedName>
</protein>
<evidence type="ECO:0000313" key="1">
    <source>
        <dbReference type="EMBL" id="OGD56510.1"/>
    </source>
</evidence>
<accession>A0A1F5DN95</accession>
<dbReference type="Proteomes" id="UP000178764">
    <property type="component" value="Unassembled WGS sequence"/>
</dbReference>
<gene>
    <name evidence="1" type="ORF">A2V71_02415</name>
</gene>
<reference evidence="1 2" key="1">
    <citation type="journal article" date="2016" name="Nat. Commun.">
        <title>Thousands of microbial genomes shed light on interconnected biogeochemical processes in an aquifer system.</title>
        <authorList>
            <person name="Anantharaman K."/>
            <person name="Brown C.T."/>
            <person name="Hug L.A."/>
            <person name="Sharon I."/>
            <person name="Castelle C.J."/>
            <person name="Probst A.J."/>
            <person name="Thomas B.C."/>
            <person name="Singh A."/>
            <person name="Wilkins M.J."/>
            <person name="Karaoz U."/>
            <person name="Brodie E.L."/>
            <person name="Williams K.H."/>
            <person name="Hubbard S.S."/>
            <person name="Banfield J.F."/>
        </authorList>
    </citation>
    <scope>NUCLEOTIDE SEQUENCE [LARGE SCALE GENOMIC DNA]</scope>
</reference>
<dbReference type="AlphaFoldDB" id="A0A1F5DN95"/>
<name>A0A1F5DN95_9BACT</name>
<comment type="caution">
    <text evidence="1">The sequence shown here is derived from an EMBL/GenBank/DDBJ whole genome shotgun (WGS) entry which is preliminary data.</text>
</comment>
<organism evidence="1 2">
    <name type="scientific">Candidatus Berkelbacteria bacterium RBG_13_40_8</name>
    <dbReference type="NCBI Taxonomy" id="1797467"/>
    <lineage>
        <taxon>Bacteria</taxon>
        <taxon>Candidatus Berkelbacteria</taxon>
    </lineage>
</organism>